<dbReference type="EMBL" id="VFQX01000068">
    <property type="protein sequence ID" value="KAF0972497.1"/>
    <property type="molecule type" value="Genomic_DNA"/>
</dbReference>
<accession>A0A6A5B2T9</accession>
<sequence length="166" mass="18968">MSKFYPYQTNSQCSQPELPINSNQSLYWPTYQLIPNFKSPQYELSQINTNQSSQDYIDQPIFWPSYSWPSTFIPTPSPLLMTNNITTSESQRQQSPTITNNHASSSLNESVSEPVSNFPTHSSSSKEFKWKQRLINQYNSSPPITSIVGKKITAHNNQQPICTRLS</sequence>
<evidence type="ECO:0000256" key="1">
    <source>
        <dbReference type="SAM" id="MobiDB-lite"/>
    </source>
</evidence>
<feature type="compositionally biased region" description="Polar residues" evidence="1">
    <location>
        <begin position="88"/>
        <end position="123"/>
    </location>
</feature>
<name>A0A6A5B2T9_NAEFO</name>
<dbReference type="VEuPathDB" id="AmoebaDB:NfTy_009610"/>
<feature type="region of interest" description="Disordered" evidence="1">
    <location>
        <begin position="88"/>
        <end position="124"/>
    </location>
</feature>
<gene>
    <name evidence="2" type="ORF">FDP41_009400</name>
</gene>
<protein>
    <submittedName>
        <fullName evidence="2">Uncharacterized protein</fullName>
    </submittedName>
</protein>
<dbReference type="GeneID" id="68116616"/>
<dbReference type="VEuPathDB" id="AmoebaDB:NF0102600"/>
<dbReference type="VEuPathDB" id="AmoebaDB:FDP41_009400"/>
<dbReference type="RefSeq" id="XP_044557211.1">
    <property type="nucleotide sequence ID" value="XM_044713355.1"/>
</dbReference>
<keyword evidence="3" id="KW-1185">Reference proteome</keyword>
<proteinExistence type="predicted"/>
<evidence type="ECO:0000313" key="2">
    <source>
        <dbReference type="EMBL" id="KAF0972497.1"/>
    </source>
</evidence>
<comment type="caution">
    <text evidence="2">The sequence shown here is derived from an EMBL/GenBank/DDBJ whole genome shotgun (WGS) entry which is preliminary data.</text>
</comment>
<dbReference type="AlphaFoldDB" id="A0A6A5B2T9"/>
<reference evidence="2 3" key="1">
    <citation type="journal article" date="2019" name="Sci. Rep.">
        <title>Nanopore sequencing improves the draft genome of the human pathogenic amoeba Naegleria fowleri.</title>
        <authorList>
            <person name="Liechti N."/>
            <person name="Schurch N."/>
            <person name="Bruggmann R."/>
            <person name="Wittwer M."/>
        </authorList>
    </citation>
    <scope>NUCLEOTIDE SEQUENCE [LARGE SCALE GENOMIC DNA]</scope>
    <source>
        <strain evidence="2 3">ATCC 30894</strain>
    </source>
</reference>
<dbReference type="Proteomes" id="UP000444721">
    <property type="component" value="Unassembled WGS sequence"/>
</dbReference>
<organism evidence="2 3">
    <name type="scientific">Naegleria fowleri</name>
    <name type="common">Brain eating amoeba</name>
    <dbReference type="NCBI Taxonomy" id="5763"/>
    <lineage>
        <taxon>Eukaryota</taxon>
        <taxon>Discoba</taxon>
        <taxon>Heterolobosea</taxon>
        <taxon>Tetramitia</taxon>
        <taxon>Eutetramitia</taxon>
        <taxon>Vahlkampfiidae</taxon>
        <taxon>Naegleria</taxon>
    </lineage>
</organism>
<evidence type="ECO:0000313" key="3">
    <source>
        <dbReference type="Proteomes" id="UP000444721"/>
    </source>
</evidence>